<dbReference type="Pfam" id="PF01636">
    <property type="entry name" value="APH"/>
    <property type="match status" value="1"/>
</dbReference>
<evidence type="ECO:0000256" key="1">
    <source>
        <dbReference type="ARBA" id="ARBA00038240"/>
    </source>
</evidence>
<dbReference type="RefSeq" id="WP_345590225.1">
    <property type="nucleotide sequence ID" value="NZ_BAABJG010000022.1"/>
</dbReference>
<name>A0ABW3USI9_9BACL</name>
<dbReference type="Proteomes" id="UP001597180">
    <property type="component" value="Unassembled WGS sequence"/>
</dbReference>
<dbReference type="Gene3D" id="3.90.1200.10">
    <property type="match status" value="1"/>
</dbReference>
<organism evidence="3 4">
    <name type="scientific">Paenibacillus vulneris</name>
    <dbReference type="NCBI Taxonomy" id="1133364"/>
    <lineage>
        <taxon>Bacteria</taxon>
        <taxon>Bacillati</taxon>
        <taxon>Bacillota</taxon>
        <taxon>Bacilli</taxon>
        <taxon>Bacillales</taxon>
        <taxon>Paenibacillaceae</taxon>
        <taxon>Paenibacillus</taxon>
    </lineage>
</organism>
<dbReference type="Gene3D" id="3.30.200.20">
    <property type="entry name" value="Phosphorylase Kinase, domain 1"/>
    <property type="match status" value="1"/>
</dbReference>
<gene>
    <name evidence="3" type="ORF">ACFQ4B_24330</name>
</gene>
<evidence type="ECO:0000313" key="3">
    <source>
        <dbReference type="EMBL" id="MFD1223254.1"/>
    </source>
</evidence>
<comment type="caution">
    <text evidence="3">The sequence shown here is derived from an EMBL/GenBank/DDBJ whole genome shotgun (WGS) entry which is preliminary data.</text>
</comment>
<dbReference type="InterPro" id="IPR011009">
    <property type="entry name" value="Kinase-like_dom_sf"/>
</dbReference>
<dbReference type="InterPro" id="IPR050249">
    <property type="entry name" value="Pseudomonas-type_ThrB"/>
</dbReference>
<evidence type="ECO:0000313" key="4">
    <source>
        <dbReference type="Proteomes" id="UP001597180"/>
    </source>
</evidence>
<protein>
    <submittedName>
        <fullName evidence="3">Phosphotransferase</fullName>
    </submittedName>
</protein>
<dbReference type="SUPFAM" id="SSF56112">
    <property type="entry name" value="Protein kinase-like (PK-like)"/>
    <property type="match status" value="1"/>
</dbReference>
<dbReference type="PANTHER" id="PTHR21064:SF6">
    <property type="entry name" value="AMINOGLYCOSIDE PHOSPHOTRANSFERASE DOMAIN-CONTAINING PROTEIN"/>
    <property type="match status" value="1"/>
</dbReference>
<reference evidence="4" key="1">
    <citation type="journal article" date="2019" name="Int. J. Syst. Evol. Microbiol.">
        <title>The Global Catalogue of Microorganisms (GCM) 10K type strain sequencing project: providing services to taxonomists for standard genome sequencing and annotation.</title>
        <authorList>
            <consortium name="The Broad Institute Genomics Platform"/>
            <consortium name="The Broad Institute Genome Sequencing Center for Infectious Disease"/>
            <person name="Wu L."/>
            <person name="Ma J."/>
        </authorList>
    </citation>
    <scope>NUCLEOTIDE SEQUENCE [LARGE SCALE GENOMIC DNA]</scope>
    <source>
        <strain evidence="4">CCUG 53270</strain>
    </source>
</reference>
<evidence type="ECO:0000259" key="2">
    <source>
        <dbReference type="Pfam" id="PF01636"/>
    </source>
</evidence>
<comment type="similarity">
    <text evidence="1">Belongs to the pseudomonas-type ThrB family.</text>
</comment>
<keyword evidence="4" id="KW-1185">Reference proteome</keyword>
<accession>A0ABW3USI9</accession>
<dbReference type="EMBL" id="JBHTLU010000034">
    <property type="protein sequence ID" value="MFD1223254.1"/>
    <property type="molecule type" value="Genomic_DNA"/>
</dbReference>
<sequence>MKNDIEGIVTEVLENYFEDSQWRVEAKESGVNNTTRFVYTPMGAFVLRIYENHEDMNKIIYESTVLQQLQRVKLSYRVPKPVATIKGMPYVVTVSGKIAVLFEYIEGERADLADPGHAEAIGRAMGELTDALSRIQLDVDAAYEPYYELYEVHPLVKKDRLDAWMKEMSEGPYHNEIQLLSGGIDRLLNNIPGLCRLPVQLTHSDIVAGNVLIHDGEISGVLDFEFVTPDLRAMDAAVFLCELIRQQEANGWSLVEAFIAGYGQAARLNEDEIEALPQLILLRSMVLCIHFLGRHWDGIDEEQVIGRYLTELSQVYAWLEQNKEQLMDLCRAQWG</sequence>
<proteinExistence type="inferred from homology"/>
<dbReference type="InterPro" id="IPR002575">
    <property type="entry name" value="Aminoglycoside_PTrfase"/>
</dbReference>
<dbReference type="PANTHER" id="PTHR21064">
    <property type="entry name" value="AMINOGLYCOSIDE PHOSPHOTRANSFERASE DOMAIN-CONTAINING PROTEIN-RELATED"/>
    <property type="match status" value="1"/>
</dbReference>
<feature type="domain" description="Aminoglycoside phosphotransferase" evidence="2">
    <location>
        <begin position="28"/>
        <end position="265"/>
    </location>
</feature>